<accession>A0A329RM10</accession>
<evidence type="ECO:0000313" key="1">
    <source>
        <dbReference type="EMBL" id="KAG2850847.1"/>
    </source>
</evidence>
<gene>
    <name evidence="6" type="ORF">PC110_g17830</name>
    <name evidence="1" type="ORF">PC113_g16413</name>
    <name evidence="2" type="ORF">PC115_g15800</name>
    <name evidence="3" type="ORF">PC117_g17315</name>
    <name evidence="4" type="ORF">PC118_g16265</name>
    <name evidence="5" type="ORF">PC129_g20093</name>
</gene>
<dbReference type="AlphaFoldDB" id="A0A329RM10"/>
<keyword evidence="7" id="KW-1185">Reference proteome</keyword>
<dbReference type="EMBL" id="RCMI01000659">
    <property type="protein sequence ID" value="KAG2901672.1"/>
    <property type="molecule type" value="Genomic_DNA"/>
</dbReference>
<dbReference type="EMBL" id="RCML01000667">
    <property type="protein sequence ID" value="KAG2971452.1"/>
    <property type="molecule type" value="Genomic_DNA"/>
</dbReference>
<sequence>MSRVTSRSRFKALIEYPDMEDEDGGYTQNIVYRQIFDAE</sequence>
<dbReference type="EMBL" id="RCMG01000650">
    <property type="protein sequence ID" value="KAG2850847.1"/>
    <property type="molecule type" value="Genomic_DNA"/>
</dbReference>
<dbReference type="EMBL" id="MJFZ01000715">
    <property type="protein sequence ID" value="RAW25765.1"/>
    <property type="molecule type" value="Genomic_DNA"/>
</dbReference>
<dbReference type="VEuPathDB" id="FungiDB:PC110_g17830"/>
<evidence type="ECO:0000313" key="2">
    <source>
        <dbReference type="EMBL" id="KAG2901672.1"/>
    </source>
</evidence>
<organism evidence="6 7">
    <name type="scientific">Phytophthora cactorum</name>
    <dbReference type="NCBI Taxonomy" id="29920"/>
    <lineage>
        <taxon>Eukaryota</taxon>
        <taxon>Sar</taxon>
        <taxon>Stramenopiles</taxon>
        <taxon>Oomycota</taxon>
        <taxon>Peronosporomycetes</taxon>
        <taxon>Peronosporales</taxon>
        <taxon>Peronosporaceae</taxon>
        <taxon>Phytophthora</taxon>
    </lineage>
</organism>
<reference evidence="6 7" key="1">
    <citation type="submission" date="2018-01" db="EMBL/GenBank/DDBJ databases">
        <title>Draft genome of the strawberry crown rot pathogen Phytophthora cactorum.</title>
        <authorList>
            <person name="Armitage A.D."/>
            <person name="Lysoe E."/>
            <person name="Nellist C.F."/>
            <person name="Harrison R.J."/>
            <person name="Brurberg M.B."/>
        </authorList>
    </citation>
    <scope>NUCLEOTIDE SEQUENCE [LARGE SCALE GENOMIC DNA]</scope>
    <source>
        <strain evidence="6 7">10300</strain>
    </source>
</reference>
<reference evidence="1" key="2">
    <citation type="submission" date="2018-10" db="EMBL/GenBank/DDBJ databases">
        <title>Effector identification in a new, highly contiguous assembly of the strawberry crown rot pathogen Phytophthora cactorum.</title>
        <authorList>
            <person name="Armitage A.D."/>
            <person name="Nellist C.F."/>
            <person name="Bates H."/>
            <person name="Vickerstaff R.J."/>
            <person name="Harrison R.J."/>
        </authorList>
    </citation>
    <scope>NUCLEOTIDE SEQUENCE</scope>
    <source>
        <strain evidence="1">15-7</strain>
        <strain evidence="2">4032</strain>
        <strain evidence="3">4040</strain>
        <strain evidence="4">P415</strain>
        <strain evidence="5">P421</strain>
    </source>
</reference>
<dbReference type="OrthoDB" id="10277691at2759"/>
<proteinExistence type="predicted"/>
<name>A0A329RM10_9STRA</name>
<comment type="caution">
    <text evidence="6">The sequence shown here is derived from an EMBL/GenBank/DDBJ whole genome shotgun (WGS) entry which is preliminary data.</text>
</comment>
<evidence type="ECO:0000313" key="4">
    <source>
        <dbReference type="EMBL" id="KAG2971452.1"/>
    </source>
</evidence>
<dbReference type="EMBL" id="RCMK01000647">
    <property type="protein sequence ID" value="KAG2917784.1"/>
    <property type="molecule type" value="Genomic_DNA"/>
</dbReference>
<dbReference type="Proteomes" id="UP000697107">
    <property type="component" value="Unassembled WGS sequence"/>
</dbReference>
<evidence type="ECO:0000313" key="5">
    <source>
        <dbReference type="EMBL" id="KAG3208887.1"/>
    </source>
</evidence>
<dbReference type="Proteomes" id="UP000251314">
    <property type="component" value="Unassembled WGS sequence"/>
</dbReference>
<dbReference type="Proteomes" id="UP000735874">
    <property type="component" value="Unassembled WGS sequence"/>
</dbReference>
<dbReference type="Proteomes" id="UP000774804">
    <property type="component" value="Unassembled WGS sequence"/>
</dbReference>
<protein>
    <submittedName>
        <fullName evidence="6">Uncharacterized protein</fullName>
    </submittedName>
</protein>
<evidence type="ECO:0000313" key="6">
    <source>
        <dbReference type="EMBL" id="RAW25765.1"/>
    </source>
</evidence>
<evidence type="ECO:0000313" key="7">
    <source>
        <dbReference type="Proteomes" id="UP000251314"/>
    </source>
</evidence>
<evidence type="ECO:0000313" key="3">
    <source>
        <dbReference type="EMBL" id="KAG2917784.1"/>
    </source>
</evidence>
<dbReference type="Proteomes" id="UP000736787">
    <property type="component" value="Unassembled WGS sequence"/>
</dbReference>
<dbReference type="EMBL" id="RCMV01001376">
    <property type="protein sequence ID" value="KAG3208887.1"/>
    <property type="molecule type" value="Genomic_DNA"/>
</dbReference>
<dbReference type="Proteomes" id="UP000760860">
    <property type="component" value="Unassembled WGS sequence"/>
</dbReference>